<dbReference type="InterPro" id="IPR013149">
    <property type="entry name" value="ADH-like_C"/>
</dbReference>
<dbReference type="InterPro" id="IPR013154">
    <property type="entry name" value="ADH-like_N"/>
</dbReference>
<reference evidence="5 6" key="1">
    <citation type="submission" date="2016-10" db="EMBL/GenBank/DDBJ databases">
        <authorList>
            <person name="Varghese N."/>
            <person name="Submissions S."/>
        </authorList>
    </citation>
    <scope>NUCLEOTIDE SEQUENCE [LARGE SCALE GENOMIC DNA]</scope>
    <source>
        <strain evidence="5 6">DSM 16525</strain>
    </source>
</reference>
<dbReference type="RefSeq" id="WP_245772676.1">
    <property type="nucleotide sequence ID" value="NZ_BJXR01000077.1"/>
</dbReference>
<dbReference type="PANTHER" id="PTHR48106">
    <property type="entry name" value="QUINONE OXIDOREDUCTASE PIG3-RELATED"/>
    <property type="match status" value="1"/>
</dbReference>
<reference evidence="4 7" key="2">
    <citation type="submission" date="2019-07" db="EMBL/GenBank/DDBJ databases">
        <title>Whole genome shotgun sequence of Myxococcus fulvus NBRC 100333.</title>
        <authorList>
            <person name="Hosoyama A."/>
            <person name="Uohara A."/>
            <person name="Ohji S."/>
            <person name="Ichikawa N."/>
        </authorList>
    </citation>
    <scope>NUCLEOTIDE SEQUENCE [LARGE SCALE GENOMIC DNA]</scope>
    <source>
        <strain evidence="4 7">NBRC 100333</strain>
    </source>
</reference>
<dbReference type="PROSITE" id="PS01162">
    <property type="entry name" value="QOR_ZETA_CRYSTAL"/>
    <property type="match status" value="1"/>
</dbReference>
<proteinExistence type="predicted"/>
<dbReference type="GO" id="GO:0035925">
    <property type="term" value="F:mRNA 3'-UTR AU-rich region binding"/>
    <property type="evidence" value="ECO:0007669"/>
    <property type="project" value="TreeGrafter"/>
</dbReference>
<dbReference type="InterPro" id="IPR047618">
    <property type="entry name" value="QOR-like"/>
</dbReference>
<dbReference type="SMART" id="SM00829">
    <property type="entry name" value="PKS_ER"/>
    <property type="match status" value="1"/>
</dbReference>
<dbReference type="GO" id="GO:0070402">
    <property type="term" value="F:NADPH binding"/>
    <property type="evidence" value="ECO:0007669"/>
    <property type="project" value="TreeGrafter"/>
</dbReference>
<evidence type="ECO:0000313" key="4">
    <source>
        <dbReference type="EMBL" id="GEN13252.1"/>
    </source>
</evidence>
<gene>
    <name evidence="4" type="ORF">MFU01_82890</name>
    <name evidence="5" type="ORF">SAMN05443572_116152</name>
</gene>
<name>A0A511TIT3_MYXFU</name>
<evidence type="ECO:0000313" key="7">
    <source>
        <dbReference type="Proteomes" id="UP000321514"/>
    </source>
</evidence>
<dbReference type="AlphaFoldDB" id="A0A511TIT3"/>
<dbReference type="Gene3D" id="3.40.50.720">
    <property type="entry name" value="NAD(P)-binding Rossmann-like Domain"/>
    <property type="match status" value="1"/>
</dbReference>
<dbReference type="InterPro" id="IPR036291">
    <property type="entry name" value="NAD(P)-bd_dom_sf"/>
</dbReference>
<keyword evidence="6" id="KW-1185">Reference proteome</keyword>
<protein>
    <submittedName>
        <fullName evidence="4">Alcohol dehydrogenase</fullName>
    </submittedName>
    <submittedName>
        <fullName evidence="5">NADPH2:quinone reductase</fullName>
    </submittedName>
</protein>
<dbReference type="SUPFAM" id="SSF51735">
    <property type="entry name" value="NAD(P)-binding Rossmann-fold domains"/>
    <property type="match status" value="1"/>
</dbReference>
<evidence type="ECO:0000256" key="1">
    <source>
        <dbReference type="ARBA" id="ARBA00022857"/>
    </source>
</evidence>
<dbReference type="GO" id="GO:0003960">
    <property type="term" value="F:quinone reductase (NADPH) activity"/>
    <property type="evidence" value="ECO:0007669"/>
    <property type="project" value="InterPro"/>
</dbReference>
<dbReference type="EMBL" id="FOIB01000016">
    <property type="protein sequence ID" value="SEU41296.1"/>
    <property type="molecule type" value="Genomic_DNA"/>
</dbReference>
<keyword evidence="1" id="KW-0521">NADP</keyword>
<evidence type="ECO:0000313" key="5">
    <source>
        <dbReference type="EMBL" id="SEU41296.1"/>
    </source>
</evidence>
<dbReference type="InterPro" id="IPR002364">
    <property type="entry name" value="Quin_OxRdtase/zeta-crystal_CS"/>
</dbReference>
<dbReference type="STRING" id="1334629.MFUL124B02_42420"/>
<evidence type="ECO:0000259" key="3">
    <source>
        <dbReference type="SMART" id="SM00829"/>
    </source>
</evidence>
<comment type="caution">
    <text evidence="4">The sequence shown here is derived from an EMBL/GenBank/DDBJ whole genome shotgun (WGS) entry which is preliminary data.</text>
</comment>
<dbReference type="Proteomes" id="UP000183760">
    <property type="component" value="Unassembled WGS sequence"/>
</dbReference>
<dbReference type="PANTHER" id="PTHR48106:SF13">
    <property type="entry name" value="QUINONE OXIDOREDUCTASE-RELATED"/>
    <property type="match status" value="1"/>
</dbReference>
<dbReference type="GO" id="GO:0005829">
    <property type="term" value="C:cytosol"/>
    <property type="evidence" value="ECO:0007669"/>
    <property type="project" value="TreeGrafter"/>
</dbReference>
<dbReference type="Gene3D" id="3.90.180.10">
    <property type="entry name" value="Medium-chain alcohol dehydrogenases, catalytic domain"/>
    <property type="match status" value="1"/>
</dbReference>
<evidence type="ECO:0000256" key="2">
    <source>
        <dbReference type="ARBA" id="ARBA00023002"/>
    </source>
</evidence>
<feature type="domain" description="Enoyl reductase (ER)" evidence="3">
    <location>
        <begin position="20"/>
        <end position="330"/>
    </location>
</feature>
<organism evidence="4 7">
    <name type="scientific">Myxococcus fulvus</name>
    <dbReference type="NCBI Taxonomy" id="33"/>
    <lineage>
        <taxon>Bacteria</taxon>
        <taxon>Pseudomonadati</taxon>
        <taxon>Myxococcota</taxon>
        <taxon>Myxococcia</taxon>
        <taxon>Myxococcales</taxon>
        <taxon>Cystobacterineae</taxon>
        <taxon>Myxococcaceae</taxon>
        <taxon>Myxococcus</taxon>
    </lineage>
</organism>
<dbReference type="Pfam" id="PF00107">
    <property type="entry name" value="ADH_zinc_N"/>
    <property type="match status" value="1"/>
</dbReference>
<dbReference type="GO" id="GO:0008270">
    <property type="term" value="F:zinc ion binding"/>
    <property type="evidence" value="ECO:0007669"/>
    <property type="project" value="InterPro"/>
</dbReference>
<dbReference type="InterPro" id="IPR011032">
    <property type="entry name" value="GroES-like_sf"/>
</dbReference>
<dbReference type="InterPro" id="IPR020843">
    <property type="entry name" value="ER"/>
</dbReference>
<dbReference type="Pfam" id="PF08240">
    <property type="entry name" value="ADH_N"/>
    <property type="match status" value="1"/>
</dbReference>
<dbReference type="CDD" id="cd05286">
    <property type="entry name" value="QOR2"/>
    <property type="match status" value="1"/>
</dbReference>
<dbReference type="SUPFAM" id="SSF50129">
    <property type="entry name" value="GroES-like"/>
    <property type="match status" value="1"/>
</dbReference>
<accession>A0A511TIT3</accession>
<evidence type="ECO:0000313" key="6">
    <source>
        <dbReference type="Proteomes" id="UP000183760"/>
    </source>
</evidence>
<keyword evidence="2" id="KW-0560">Oxidoreductase</keyword>
<sequence>MKAPRRYDAGMRAIRYHEIGGPDVLRMEEVSDPTAGPGQVRIRVKAAGVNFADTERRRGLYDAAAPLPRILGSEAAGVVDQVGAGVDSRWIGKRVVALALQSYAELATTSVDELLELPEHVSFEEAAGLLVQGLTAWHLLFTSAQVRKGDRVLIHAAAGGVGLLAIQLAKTLGAVVLGTVSSEEKAALAREAGADEVFVYGGAESVSDWVKQVTGGSGVELVLDSVGASTWASSLESLAPFGHLVAYGNASGPPPALEVEALYAKSLKVSAYWLRTPHPAALQRQAREALGQALADGRLRVKLGLVVGLEEATRAHQQLESRATVGKVVLRVA</sequence>
<dbReference type="EMBL" id="BJXR01000077">
    <property type="protein sequence ID" value="GEN13252.1"/>
    <property type="molecule type" value="Genomic_DNA"/>
</dbReference>
<dbReference type="Proteomes" id="UP000321514">
    <property type="component" value="Unassembled WGS sequence"/>
</dbReference>